<evidence type="ECO:0000313" key="2">
    <source>
        <dbReference type="Proteomes" id="UP000052230"/>
    </source>
</evidence>
<dbReference type="KEGG" id="xcm:J164_02592"/>
<keyword evidence="2" id="KW-1185">Reference proteome</keyword>
<name>A0A0U5FDP0_XANCI</name>
<dbReference type="KEGG" id="xcw:J162_02595"/>
<dbReference type="AlphaFoldDB" id="A0A0U5FDP0"/>
<comment type="caution">
    <text evidence="1">The sequence shown here is derived from an EMBL/GenBank/DDBJ whole genome shotgun (WGS) entry which is preliminary data.</text>
</comment>
<dbReference type="EMBL" id="CCXZ01000140">
    <property type="protein sequence ID" value="CEG16809.1"/>
    <property type="molecule type" value="Genomic_DNA"/>
</dbReference>
<accession>A0A0U5FDP0</accession>
<dbReference type="Proteomes" id="UP000052230">
    <property type="component" value="Unassembled WGS sequence"/>
</dbReference>
<dbReference type="KEGG" id="xcr:J163_02590"/>
<proteinExistence type="predicted"/>
<dbReference type="KEGG" id="xcn:J169_02603"/>
<protein>
    <submittedName>
        <fullName evidence="1">Uncharacterized protein</fullName>
    </submittedName>
</protein>
<evidence type="ECO:0000313" key="1">
    <source>
        <dbReference type="EMBL" id="CEG16809.1"/>
    </source>
</evidence>
<organism evidence="1 2">
    <name type="scientific">Xanthomonas citri pv. citri</name>
    <dbReference type="NCBI Taxonomy" id="611301"/>
    <lineage>
        <taxon>Bacteria</taxon>
        <taxon>Pseudomonadati</taxon>
        <taxon>Pseudomonadota</taxon>
        <taxon>Gammaproteobacteria</taxon>
        <taxon>Lysobacterales</taxon>
        <taxon>Lysobacteraceae</taxon>
        <taxon>Xanthomonas</taxon>
    </lineage>
</organism>
<gene>
    <name evidence="1" type="ORF">XAC3562_460007</name>
</gene>
<dbReference type="KEGG" id="xcf:J172_02597"/>
<sequence>MGQPKWTIHSAIKSGFAGEGGSLPAAGALSSALKPRVCG</sequence>
<dbReference type="KEGG" id="xcu:J159_02594"/>
<reference evidence="1 2" key="1">
    <citation type="submission" date="2014-09" db="EMBL/GenBank/DDBJ databases">
        <authorList>
            <person name="Regsiter A."/>
        </authorList>
    </citation>
    <scope>NUCLEOTIDE SEQUENCE [LARGE SCALE GENOMIC DNA]</scope>
</reference>